<name>A0A921ZUP9_MANSE</name>
<dbReference type="AlphaFoldDB" id="A0A921ZUP9"/>
<dbReference type="EMBL" id="JH669132">
    <property type="protein sequence ID" value="KAG6464252.1"/>
    <property type="molecule type" value="Genomic_DNA"/>
</dbReference>
<proteinExistence type="predicted"/>
<keyword evidence="2" id="KW-1185">Reference proteome</keyword>
<reference evidence="1" key="1">
    <citation type="journal article" date="2016" name="Insect Biochem. Mol. Biol.">
        <title>Multifaceted biological insights from a draft genome sequence of the tobacco hornworm moth, Manduca sexta.</title>
        <authorList>
            <person name="Kanost M.R."/>
            <person name="Arrese E.L."/>
            <person name="Cao X."/>
            <person name="Chen Y.R."/>
            <person name="Chellapilla S."/>
            <person name="Goldsmith M.R."/>
            <person name="Grosse-Wilde E."/>
            <person name="Heckel D.G."/>
            <person name="Herndon N."/>
            <person name="Jiang H."/>
            <person name="Papanicolaou A."/>
            <person name="Qu J."/>
            <person name="Soulages J.L."/>
            <person name="Vogel H."/>
            <person name="Walters J."/>
            <person name="Waterhouse R.M."/>
            <person name="Ahn S.J."/>
            <person name="Almeida F.C."/>
            <person name="An C."/>
            <person name="Aqrawi P."/>
            <person name="Bretschneider A."/>
            <person name="Bryant W.B."/>
            <person name="Bucks S."/>
            <person name="Chao H."/>
            <person name="Chevignon G."/>
            <person name="Christen J.M."/>
            <person name="Clarke D.F."/>
            <person name="Dittmer N.T."/>
            <person name="Ferguson L.C.F."/>
            <person name="Garavelou S."/>
            <person name="Gordon K.H.J."/>
            <person name="Gunaratna R.T."/>
            <person name="Han Y."/>
            <person name="Hauser F."/>
            <person name="He Y."/>
            <person name="Heidel-Fischer H."/>
            <person name="Hirsh A."/>
            <person name="Hu Y."/>
            <person name="Jiang H."/>
            <person name="Kalra D."/>
            <person name="Klinner C."/>
            <person name="Konig C."/>
            <person name="Kovar C."/>
            <person name="Kroll A.R."/>
            <person name="Kuwar S.S."/>
            <person name="Lee S.L."/>
            <person name="Lehman R."/>
            <person name="Li K."/>
            <person name="Li Z."/>
            <person name="Liang H."/>
            <person name="Lovelace S."/>
            <person name="Lu Z."/>
            <person name="Mansfield J.H."/>
            <person name="McCulloch K.J."/>
            <person name="Mathew T."/>
            <person name="Morton B."/>
            <person name="Muzny D.M."/>
            <person name="Neunemann D."/>
            <person name="Ongeri F."/>
            <person name="Pauchet Y."/>
            <person name="Pu L.L."/>
            <person name="Pyrousis I."/>
            <person name="Rao X.J."/>
            <person name="Redding A."/>
            <person name="Roesel C."/>
            <person name="Sanchez-Gracia A."/>
            <person name="Schaack S."/>
            <person name="Shukla A."/>
            <person name="Tetreau G."/>
            <person name="Wang Y."/>
            <person name="Xiong G.H."/>
            <person name="Traut W."/>
            <person name="Walsh T.K."/>
            <person name="Worley K.C."/>
            <person name="Wu D."/>
            <person name="Wu W."/>
            <person name="Wu Y.Q."/>
            <person name="Zhang X."/>
            <person name="Zou Z."/>
            <person name="Zucker H."/>
            <person name="Briscoe A.D."/>
            <person name="Burmester T."/>
            <person name="Clem R.J."/>
            <person name="Feyereisen R."/>
            <person name="Grimmelikhuijzen C.J.P."/>
            <person name="Hamodrakas S.J."/>
            <person name="Hansson B.S."/>
            <person name="Huguet E."/>
            <person name="Jermiin L.S."/>
            <person name="Lan Q."/>
            <person name="Lehman H.K."/>
            <person name="Lorenzen M."/>
            <person name="Merzendorfer H."/>
            <person name="Michalopoulos I."/>
            <person name="Morton D.B."/>
            <person name="Muthukrishnan S."/>
            <person name="Oakeshott J.G."/>
            <person name="Palmer W."/>
            <person name="Park Y."/>
            <person name="Passarelli A.L."/>
            <person name="Rozas J."/>
            <person name="Schwartz L.M."/>
            <person name="Smith W."/>
            <person name="Southgate A."/>
            <person name="Vilcinskas A."/>
            <person name="Vogt R."/>
            <person name="Wang P."/>
            <person name="Werren J."/>
            <person name="Yu X.Q."/>
            <person name="Zhou J.J."/>
            <person name="Brown S.J."/>
            <person name="Scherer S.E."/>
            <person name="Richards S."/>
            <person name="Blissard G.W."/>
        </authorList>
    </citation>
    <scope>NUCLEOTIDE SEQUENCE</scope>
</reference>
<dbReference type="GO" id="GO:0006355">
    <property type="term" value="P:regulation of DNA-templated transcription"/>
    <property type="evidence" value="ECO:0007669"/>
    <property type="project" value="TreeGrafter"/>
</dbReference>
<feature type="non-terminal residue" evidence="1">
    <location>
        <position position="294"/>
    </location>
</feature>
<protein>
    <submittedName>
        <fullName evidence="1">Uncharacterized protein</fullName>
    </submittedName>
</protein>
<evidence type="ECO:0000313" key="2">
    <source>
        <dbReference type="Proteomes" id="UP000791440"/>
    </source>
</evidence>
<organism evidence="1 2">
    <name type="scientific">Manduca sexta</name>
    <name type="common">Tobacco hawkmoth</name>
    <name type="synonym">Tobacco hornworm</name>
    <dbReference type="NCBI Taxonomy" id="7130"/>
    <lineage>
        <taxon>Eukaryota</taxon>
        <taxon>Metazoa</taxon>
        <taxon>Ecdysozoa</taxon>
        <taxon>Arthropoda</taxon>
        <taxon>Hexapoda</taxon>
        <taxon>Insecta</taxon>
        <taxon>Pterygota</taxon>
        <taxon>Neoptera</taxon>
        <taxon>Endopterygota</taxon>
        <taxon>Lepidoptera</taxon>
        <taxon>Glossata</taxon>
        <taxon>Ditrysia</taxon>
        <taxon>Bombycoidea</taxon>
        <taxon>Sphingidae</taxon>
        <taxon>Sphinginae</taxon>
        <taxon>Sphingini</taxon>
        <taxon>Manduca</taxon>
    </lineage>
</organism>
<dbReference type="InterPro" id="IPR052586">
    <property type="entry name" value="ASCC2"/>
</dbReference>
<dbReference type="Proteomes" id="UP000791440">
    <property type="component" value="Unassembled WGS sequence"/>
</dbReference>
<dbReference type="PANTHER" id="PTHR21494">
    <property type="entry name" value="ACTIVATING SIGNAL COINTEGRATOR 1 COMPLEX SUBUNIT 2 ASC-1 COMPLEX SUBUNIT P100"/>
    <property type="match status" value="1"/>
</dbReference>
<sequence>MSKKNIEFSNPDNLPVENVTISVHNAGVVQKIKALDPYWVEKRKLTLYERPPSGSALVLGAVDAWKTKMKVYVEDLKWLLSLEYHQFWSTVLYHTECMDMLVSFLQEADPPYLPPHDIRDVRNLYEDIRRLILIVFSRIVTNKESKSQWMTKEFMGDLLYNNFIFTMPIIWDICLTYGVDNSRHIGKILDSVFTLQPQYERDAVAAVAFVKEAFKFIILQVNKDYDSEEPPNLPETFKGFSEIRRPSTSKQDKLTFDVLRDLTIHMLDTAMTLRIFIEVYPKSVTIFRKTSFLI</sequence>
<dbReference type="EMBL" id="JH669132">
    <property type="protein sequence ID" value="KAG6464250.1"/>
    <property type="molecule type" value="Genomic_DNA"/>
</dbReference>
<accession>A0A921ZUP9</accession>
<gene>
    <name evidence="1" type="ORF">O3G_MSEX014387</name>
</gene>
<dbReference type="EMBL" id="JH669132">
    <property type="protein sequence ID" value="KAG6464251.1"/>
    <property type="molecule type" value="Genomic_DNA"/>
</dbReference>
<evidence type="ECO:0000313" key="1">
    <source>
        <dbReference type="EMBL" id="KAG6464251.1"/>
    </source>
</evidence>
<dbReference type="PANTHER" id="PTHR21494:SF0">
    <property type="entry name" value="ACTIVATING SIGNAL COINTEGRATOR 1 COMPLEX SUBUNIT 2"/>
    <property type="match status" value="1"/>
</dbReference>
<dbReference type="GO" id="GO:0043130">
    <property type="term" value="F:ubiquitin binding"/>
    <property type="evidence" value="ECO:0007669"/>
    <property type="project" value="TreeGrafter"/>
</dbReference>
<dbReference type="EMBL" id="JH669132">
    <property type="protein sequence ID" value="KAG6464253.1"/>
    <property type="molecule type" value="Genomic_DNA"/>
</dbReference>
<comment type="caution">
    <text evidence="1">The sequence shown here is derived from an EMBL/GenBank/DDBJ whole genome shotgun (WGS) entry which is preliminary data.</text>
</comment>
<reference evidence="1" key="2">
    <citation type="submission" date="2020-12" db="EMBL/GenBank/DDBJ databases">
        <authorList>
            <person name="Kanost M."/>
        </authorList>
    </citation>
    <scope>NUCLEOTIDE SEQUENCE</scope>
</reference>